<keyword evidence="2" id="KW-1185">Reference proteome</keyword>
<dbReference type="Proteomes" id="UP001470230">
    <property type="component" value="Unassembled WGS sequence"/>
</dbReference>
<gene>
    <name evidence="1" type="ORF">M9Y10_035843</name>
</gene>
<organism evidence="1 2">
    <name type="scientific">Tritrichomonas musculus</name>
    <dbReference type="NCBI Taxonomy" id="1915356"/>
    <lineage>
        <taxon>Eukaryota</taxon>
        <taxon>Metamonada</taxon>
        <taxon>Parabasalia</taxon>
        <taxon>Tritrichomonadida</taxon>
        <taxon>Tritrichomonadidae</taxon>
        <taxon>Tritrichomonas</taxon>
    </lineage>
</organism>
<protein>
    <recommendedName>
        <fullName evidence="3">DUF4194 domain-containing protein</fullName>
    </recommendedName>
</protein>
<name>A0ABR2GWY4_9EUKA</name>
<evidence type="ECO:0000313" key="2">
    <source>
        <dbReference type="Proteomes" id="UP001470230"/>
    </source>
</evidence>
<comment type="caution">
    <text evidence="1">The sequence shown here is derived from an EMBL/GenBank/DDBJ whole genome shotgun (WGS) entry which is preliminary data.</text>
</comment>
<evidence type="ECO:0008006" key="3">
    <source>
        <dbReference type="Google" id="ProtNLM"/>
    </source>
</evidence>
<accession>A0ABR2GWY4</accession>
<reference evidence="1 2" key="1">
    <citation type="submission" date="2024-04" db="EMBL/GenBank/DDBJ databases">
        <title>Tritrichomonas musculus Genome.</title>
        <authorList>
            <person name="Alves-Ferreira E."/>
            <person name="Grigg M."/>
            <person name="Lorenzi H."/>
            <person name="Galac M."/>
        </authorList>
    </citation>
    <scope>NUCLEOTIDE SEQUENCE [LARGE SCALE GENOMIC DNA]</scope>
    <source>
        <strain evidence="1 2">EAF2021</strain>
    </source>
</reference>
<sequence>MLPVNTITIYVAKSTNKADLDQFMKYLRLVQKFDGSNVFDQLLEQNKYTTNEIINEFDKTLVRIDDSHFKCLSVLSFDRHGNEYYKSLGEVARYITNLCLNEGTVMTGDMIIDMLEEFADKTNGIVDINETDKIFEVIFLHVLENAMKKSINEQSVKIQNEIRQKLILLPIQELNLLDIDAFITKIEEGGLVTRIINEAVSKTLPDISD</sequence>
<evidence type="ECO:0000313" key="1">
    <source>
        <dbReference type="EMBL" id="KAK8837902.1"/>
    </source>
</evidence>
<proteinExistence type="predicted"/>
<dbReference type="EMBL" id="JAPFFF010000057">
    <property type="protein sequence ID" value="KAK8837902.1"/>
    <property type="molecule type" value="Genomic_DNA"/>
</dbReference>